<feature type="transmembrane region" description="Helical" evidence="6">
    <location>
        <begin position="134"/>
        <end position="152"/>
    </location>
</feature>
<dbReference type="PANTHER" id="PTHR43124:SF3">
    <property type="entry name" value="CHLORAMPHENICOL EFFLUX PUMP RV0191"/>
    <property type="match status" value="1"/>
</dbReference>
<evidence type="ECO:0000256" key="2">
    <source>
        <dbReference type="ARBA" id="ARBA00022475"/>
    </source>
</evidence>
<sequence>MLRDRMLLVALMLGSATTALVLVVLIPVLPMLAASFGGGSKGAALSQAVMTAPALGLITGGFISAVAIKALGARTLLIIGLALYGLVGSAGLYLSGSPSLLGSRFLLGVSASFVGISATALIAALYAPDARARLLGFKGALGSVGGIIGILIGGELGSIGGWRLPFAVYLVSWVLLALVLLGPRVQVKAPERIVTVGTGRLRVLWPFYVMIVAFGVVLMMTNTQLSFLLAEIGVNAPSAVGRIAVMASVGATIGGLSYGFVRARLSSGQCFVLVFAIWTAGLSILGFAHVPQTAVIGCVVTGAATGLFLPHMVTTLAAAADDGVRDRAIAMFYSAIFLGDFLNPLVVEPISEQLTRHGAFRAVAVFTFIAMIVAALGRFGRAGRQNKDYANGAL</sequence>
<keyword evidence="2" id="KW-1003">Cell membrane</keyword>
<dbReference type="AlphaFoldDB" id="A0A494TI03"/>
<dbReference type="InterPro" id="IPR036259">
    <property type="entry name" value="MFS_trans_sf"/>
</dbReference>
<organism evidence="8 9">
    <name type="scientific">Sphingomonas paeninsulae</name>
    <dbReference type="NCBI Taxonomy" id="2319844"/>
    <lineage>
        <taxon>Bacteria</taxon>
        <taxon>Pseudomonadati</taxon>
        <taxon>Pseudomonadota</taxon>
        <taxon>Alphaproteobacteria</taxon>
        <taxon>Sphingomonadales</taxon>
        <taxon>Sphingomonadaceae</taxon>
        <taxon>Sphingomonas</taxon>
    </lineage>
</organism>
<dbReference type="GO" id="GO:0022857">
    <property type="term" value="F:transmembrane transporter activity"/>
    <property type="evidence" value="ECO:0007669"/>
    <property type="project" value="InterPro"/>
</dbReference>
<evidence type="ECO:0000256" key="1">
    <source>
        <dbReference type="ARBA" id="ARBA00004651"/>
    </source>
</evidence>
<evidence type="ECO:0000313" key="8">
    <source>
        <dbReference type="EMBL" id="AYJ87104.1"/>
    </source>
</evidence>
<feature type="transmembrane region" description="Helical" evidence="6">
    <location>
        <begin position="49"/>
        <end position="68"/>
    </location>
</feature>
<keyword evidence="9" id="KW-1185">Reference proteome</keyword>
<evidence type="ECO:0000259" key="7">
    <source>
        <dbReference type="PROSITE" id="PS50850"/>
    </source>
</evidence>
<dbReference type="Gene3D" id="1.20.1250.20">
    <property type="entry name" value="MFS general substrate transporter like domains"/>
    <property type="match status" value="1"/>
</dbReference>
<dbReference type="InterPro" id="IPR020846">
    <property type="entry name" value="MFS_dom"/>
</dbReference>
<feature type="transmembrane region" description="Helical" evidence="6">
    <location>
        <begin position="75"/>
        <end position="93"/>
    </location>
</feature>
<protein>
    <submittedName>
        <fullName evidence="8">MFS transporter</fullName>
    </submittedName>
</protein>
<comment type="subcellular location">
    <subcellularLocation>
        <location evidence="1">Cell membrane</location>
        <topology evidence="1">Multi-pass membrane protein</topology>
    </subcellularLocation>
</comment>
<evidence type="ECO:0000313" key="9">
    <source>
        <dbReference type="Proteomes" id="UP000276254"/>
    </source>
</evidence>
<dbReference type="GO" id="GO:0005886">
    <property type="term" value="C:plasma membrane"/>
    <property type="evidence" value="ECO:0007669"/>
    <property type="project" value="UniProtKB-SubCell"/>
</dbReference>
<keyword evidence="5 6" id="KW-0472">Membrane</keyword>
<feature type="transmembrane region" description="Helical" evidence="6">
    <location>
        <begin position="105"/>
        <end position="127"/>
    </location>
</feature>
<evidence type="ECO:0000256" key="4">
    <source>
        <dbReference type="ARBA" id="ARBA00022989"/>
    </source>
</evidence>
<gene>
    <name evidence="8" type="ORF">D3Y57_15635</name>
</gene>
<feature type="transmembrane region" description="Helical" evidence="6">
    <location>
        <begin position="270"/>
        <end position="288"/>
    </location>
</feature>
<evidence type="ECO:0000256" key="5">
    <source>
        <dbReference type="ARBA" id="ARBA00023136"/>
    </source>
</evidence>
<dbReference type="KEGG" id="spha:D3Y57_15635"/>
<proteinExistence type="predicted"/>
<dbReference type="Proteomes" id="UP000276254">
    <property type="component" value="Chromosome"/>
</dbReference>
<feature type="transmembrane region" description="Helical" evidence="6">
    <location>
        <begin position="240"/>
        <end position="261"/>
    </location>
</feature>
<accession>A0A494TI03</accession>
<feature type="domain" description="Major facilitator superfamily (MFS) profile" evidence="7">
    <location>
        <begin position="7"/>
        <end position="382"/>
    </location>
</feature>
<feature type="transmembrane region" description="Helical" evidence="6">
    <location>
        <begin position="359"/>
        <end position="377"/>
    </location>
</feature>
<keyword evidence="3 6" id="KW-0812">Transmembrane</keyword>
<name>A0A494TI03_SPHPE</name>
<feature type="transmembrane region" description="Helical" evidence="6">
    <location>
        <begin position="294"/>
        <end position="316"/>
    </location>
</feature>
<dbReference type="InterPro" id="IPR050189">
    <property type="entry name" value="MFS_Efflux_Transporters"/>
</dbReference>
<dbReference type="EMBL" id="CP032829">
    <property type="protein sequence ID" value="AYJ87104.1"/>
    <property type="molecule type" value="Genomic_DNA"/>
</dbReference>
<keyword evidence="4 6" id="KW-1133">Transmembrane helix</keyword>
<dbReference type="InterPro" id="IPR011701">
    <property type="entry name" value="MFS"/>
</dbReference>
<feature type="transmembrane region" description="Helical" evidence="6">
    <location>
        <begin position="164"/>
        <end position="182"/>
    </location>
</feature>
<dbReference type="PANTHER" id="PTHR43124">
    <property type="entry name" value="PURINE EFFLUX PUMP PBUE"/>
    <property type="match status" value="1"/>
</dbReference>
<dbReference type="SUPFAM" id="SSF103473">
    <property type="entry name" value="MFS general substrate transporter"/>
    <property type="match status" value="1"/>
</dbReference>
<dbReference type="OrthoDB" id="7530524at2"/>
<reference evidence="8 9" key="1">
    <citation type="submission" date="2018-09" db="EMBL/GenBank/DDBJ databases">
        <title>Sphingomonas peninsula sp. nov., isolated from fildes peninsula, Antarctic soil.</title>
        <authorList>
            <person name="Yingchao G."/>
        </authorList>
    </citation>
    <scope>NUCLEOTIDE SEQUENCE [LARGE SCALE GENOMIC DNA]</scope>
    <source>
        <strain evidence="8 9">YZ-8</strain>
    </source>
</reference>
<evidence type="ECO:0000256" key="3">
    <source>
        <dbReference type="ARBA" id="ARBA00022692"/>
    </source>
</evidence>
<dbReference type="Pfam" id="PF07690">
    <property type="entry name" value="MFS_1"/>
    <property type="match status" value="1"/>
</dbReference>
<dbReference type="PROSITE" id="PS50850">
    <property type="entry name" value="MFS"/>
    <property type="match status" value="1"/>
</dbReference>
<evidence type="ECO:0000256" key="6">
    <source>
        <dbReference type="SAM" id="Phobius"/>
    </source>
</evidence>
<feature type="transmembrane region" description="Helical" evidence="6">
    <location>
        <begin position="203"/>
        <end position="220"/>
    </location>
</feature>
<dbReference type="RefSeq" id="WP_121154066.1">
    <property type="nucleotide sequence ID" value="NZ_CP032829.1"/>
</dbReference>
<feature type="transmembrane region" description="Helical" evidence="6">
    <location>
        <begin position="328"/>
        <end position="347"/>
    </location>
</feature>